<reference evidence="2 3" key="1">
    <citation type="submission" date="2018-02" db="EMBL/GenBank/DDBJ databases">
        <title>Five New Genomes of Indian Photorhabdus Isolates TSA.</title>
        <authorList>
            <person name="Dubay B."/>
            <person name="Somvanshi V.S."/>
        </authorList>
    </citation>
    <scope>NUCLEOTIDE SEQUENCE [LARGE SCALE GENOMIC DNA]</scope>
    <source>
        <strain evidence="2 3">H1</strain>
    </source>
</reference>
<proteinExistence type="predicted"/>
<comment type="caution">
    <text evidence="2">The sequence shown here is derived from an EMBL/GenBank/DDBJ whole genome shotgun (WGS) entry which is preliminary data.</text>
</comment>
<sequence>MVAWDATVKRGTMDSFSKRQGYSRPDAEISIRHEAPEALRAAVVSIAYRCGFAPSELRLILCGILYKTPDKSNWSEYPNIDYEVGTLMDELEWFDVYDFIEHLSEKSLYKGSDLSGEVNNYFRVAGIGWQLLDQKIQMRGTEAFETAVREGQLLLSQQHRATAAYELHEALQDLSRRPQPEISGATQDAMAALACVARDVVGSKDTLGQLIQRNPGLFPKPVDQIVEKAWAYSSNFGRYLMERMPPEFEEAELMVRVSGVLCRYLARRTGDST</sequence>
<protein>
    <recommendedName>
        <fullName evidence="1">HEPN AbiJ-N-terminal domain-containing protein</fullName>
    </recommendedName>
</protein>
<evidence type="ECO:0000313" key="2">
    <source>
        <dbReference type="EMBL" id="PQQ25700.1"/>
    </source>
</evidence>
<name>A0A2S8Q1L1_9GAMM</name>
<dbReference type="RefSeq" id="WP_105395663.1">
    <property type="nucleotide sequence ID" value="NZ_CAWNTA010000082.1"/>
</dbReference>
<dbReference type="Proteomes" id="UP000239550">
    <property type="component" value="Unassembled WGS sequence"/>
</dbReference>
<keyword evidence="3" id="KW-1185">Reference proteome</keyword>
<dbReference type="InterPro" id="IPR049503">
    <property type="entry name" value="AbiJ_NTD4"/>
</dbReference>
<dbReference type="AlphaFoldDB" id="A0A2S8Q1L1"/>
<evidence type="ECO:0000259" key="1">
    <source>
        <dbReference type="Pfam" id="PF18863"/>
    </source>
</evidence>
<feature type="domain" description="HEPN AbiJ-N-terminal" evidence="1">
    <location>
        <begin position="14"/>
        <end position="149"/>
    </location>
</feature>
<dbReference type="Pfam" id="PF18863">
    <property type="entry name" value="AbiJ_NTD4"/>
    <property type="match status" value="1"/>
</dbReference>
<evidence type="ECO:0000313" key="3">
    <source>
        <dbReference type="Proteomes" id="UP000239550"/>
    </source>
</evidence>
<gene>
    <name evidence="2" type="ORF">C6H66_11500</name>
</gene>
<dbReference type="EMBL" id="PUWT01000028">
    <property type="protein sequence ID" value="PQQ25700.1"/>
    <property type="molecule type" value="Genomic_DNA"/>
</dbReference>
<organism evidence="2 3">
    <name type="scientific">Photorhabdus hindustanensis</name>
    <dbReference type="NCBI Taxonomy" id="2918802"/>
    <lineage>
        <taxon>Bacteria</taxon>
        <taxon>Pseudomonadati</taxon>
        <taxon>Pseudomonadota</taxon>
        <taxon>Gammaproteobacteria</taxon>
        <taxon>Enterobacterales</taxon>
        <taxon>Morganellaceae</taxon>
        <taxon>Photorhabdus</taxon>
    </lineage>
</organism>
<accession>A0A2S8Q1L1</accession>